<dbReference type="KEGG" id="cdx:CDES_05515"/>
<organism evidence="2 3">
    <name type="scientific">Corynebacterium deserti GIMN1.010</name>
    <dbReference type="NCBI Taxonomy" id="931089"/>
    <lineage>
        <taxon>Bacteria</taxon>
        <taxon>Bacillati</taxon>
        <taxon>Actinomycetota</taxon>
        <taxon>Actinomycetes</taxon>
        <taxon>Mycobacteriales</taxon>
        <taxon>Corynebacteriaceae</taxon>
        <taxon>Corynebacterium</taxon>
    </lineage>
</organism>
<keyword evidence="1" id="KW-0812">Transmembrane</keyword>
<evidence type="ECO:0000313" key="3">
    <source>
        <dbReference type="Proteomes" id="UP000068067"/>
    </source>
</evidence>
<dbReference type="Proteomes" id="UP000068067">
    <property type="component" value="Chromosome"/>
</dbReference>
<gene>
    <name evidence="2" type="ORF">CDES_05515</name>
</gene>
<dbReference type="EMBL" id="CP009220">
    <property type="protein sequence ID" value="ALC05540.1"/>
    <property type="molecule type" value="Genomic_DNA"/>
</dbReference>
<name>A0A0M4CFI4_9CORY</name>
<keyword evidence="1" id="KW-0472">Membrane</keyword>
<accession>A0A0M4CFI4</accession>
<keyword evidence="3" id="KW-1185">Reference proteome</keyword>
<reference evidence="2 3" key="1">
    <citation type="submission" date="2014-08" db="EMBL/GenBank/DDBJ databases">
        <title>Complete genome sequence of Corynebacterium deserti GIMN1.010 (=DSM 45689), isolated from desert sand in western China.</title>
        <authorList>
            <person name="Ruckert C."/>
            <person name="Albersmeier A."/>
            <person name="Kalinowski J."/>
        </authorList>
    </citation>
    <scope>NUCLEOTIDE SEQUENCE [LARGE SCALE GENOMIC DNA]</scope>
    <source>
        <strain evidence="2 3">GIMN1.010</strain>
    </source>
</reference>
<dbReference type="AlphaFoldDB" id="A0A0M4CFI4"/>
<protein>
    <submittedName>
        <fullName evidence="2">Uncharacterized protein</fullName>
    </submittedName>
</protein>
<evidence type="ECO:0000256" key="1">
    <source>
        <dbReference type="SAM" id="Phobius"/>
    </source>
</evidence>
<dbReference type="STRING" id="931089.CDES_05515"/>
<sequence length="143" mass="16056">MDHTLFLLAWDHDRIRLKTQNESANLESVIIIASVVFLLVGAMLANTAAALFSAGEPFGRISYLIGLPQEDDFVPYTLRFVAFFPLMLAAATAASFFGLWAVLLIPLGYFPSFMMVRKHNMQVKNTWESVSVVDFYEDSSRLV</sequence>
<proteinExistence type="predicted"/>
<evidence type="ECO:0000313" key="2">
    <source>
        <dbReference type="EMBL" id="ALC05540.1"/>
    </source>
</evidence>
<dbReference type="PATRIC" id="fig|931089.4.peg.1121"/>
<feature type="transmembrane region" description="Helical" evidence="1">
    <location>
        <begin position="97"/>
        <end position="116"/>
    </location>
</feature>
<feature type="transmembrane region" description="Helical" evidence="1">
    <location>
        <begin position="29"/>
        <end position="52"/>
    </location>
</feature>
<keyword evidence="1" id="KW-1133">Transmembrane helix</keyword>